<protein>
    <submittedName>
        <fullName evidence="1">Uncharacterized protein</fullName>
    </submittedName>
</protein>
<sequence length="188" mass="21365">MSKIQDLEQKLKEATDQNAEFLELLPTLESKESDHEKKIAYLEQLLQQSRSETEKVRHDSFEAGKRDEFNSGREVGREEGHVAGRQEYLQSEAYKAALAEARLQGARDFLRAPAFKIAVETKAADFHVEGFDKCQAQLEKLGGFAEGFDRNRLDPSLTANLKPYPEEAEVPMPDDEFSILIEEVEKMS</sequence>
<reference evidence="1" key="1">
    <citation type="submission" date="2020-06" db="EMBL/GenBank/DDBJ databases">
        <authorList>
            <person name="Li T."/>
            <person name="Hu X."/>
            <person name="Zhang T."/>
            <person name="Song X."/>
            <person name="Zhang H."/>
            <person name="Dai N."/>
            <person name="Sheng W."/>
            <person name="Hou X."/>
            <person name="Wei L."/>
        </authorList>
    </citation>
    <scope>NUCLEOTIDE SEQUENCE</scope>
    <source>
        <strain evidence="1">KEN1</strain>
        <tissue evidence="1">Leaf</tissue>
    </source>
</reference>
<evidence type="ECO:0000313" key="1">
    <source>
        <dbReference type="EMBL" id="KAL0394445.1"/>
    </source>
</evidence>
<name>A0AAW2SPH1_9LAMI</name>
<proteinExistence type="predicted"/>
<organism evidence="1">
    <name type="scientific">Sesamum latifolium</name>
    <dbReference type="NCBI Taxonomy" id="2727402"/>
    <lineage>
        <taxon>Eukaryota</taxon>
        <taxon>Viridiplantae</taxon>
        <taxon>Streptophyta</taxon>
        <taxon>Embryophyta</taxon>
        <taxon>Tracheophyta</taxon>
        <taxon>Spermatophyta</taxon>
        <taxon>Magnoliopsida</taxon>
        <taxon>eudicotyledons</taxon>
        <taxon>Gunneridae</taxon>
        <taxon>Pentapetalae</taxon>
        <taxon>asterids</taxon>
        <taxon>lamiids</taxon>
        <taxon>Lamiales</taxon>
        <taxon>Pedaliaceae</taxon>
        <taxon>Sesamum</taxon>
    </lineage>
</organism>
<comment type="caution">
    <text evidence="1">The sequence shown here is derived from an EMBL/GenBank/DDBJ whole genome shotgun (WGS) entry which is preliminary data.</text>
</comment>
<gene>
    <name evidence="1" type="ORF">Slati_4410700</name>
</gene>
<reference evidence="1" key="2">
    <citation type="journal article" date="2024" name="Plant">
        <title>Genomic evolution and insights into agronomic trait innovations of Sesamum species.</title>
        <authorList>
            <person name="Miao H."/>
            <person name="Wang L."/>
            <person name="Qu L."/>
            <person name="Liu H."/>
            <person name="Sun Y."/>
            <person name="Le M."/>
            <person name="Wang Q."/>
            <person name="Wei S."/>
            <person name="Zheng Y."/>
            <person name="Lin W."/>
            <person name="Duan Y."/>
            <person name="Cao H."/>
            <person name="Xiong S."/>
            <person name="Wang X."/>
            <person name="Wei L."/>
            <person name="Li C."/>
            <person name="Ma Q."/>
            <person name="Ju M."/>
            <person name="Zhao R."/>
            <person name="Li G."/>
            <person name="Mu C."/>
            <person name="Tian Q."/>
            <person name="Mei H."/>
            <person name="Zhang T."/>
            <person name="Gao T."/>
            <person name="Zhang H."/>
        </authorList>
    </citation>
    <scope>NUCLEOTIDE SEQUENCE</scope>
    <source>
        <strain evidence="1">KEN1</strain>
    </source>
</reference>
<dbReference type="AlphaFoldDB" id="A0AAW2SPH1"/>
<accession>A0AAW2SPH1</accession>
<dbReference type="EMBL" id="JACGWN010000016">
    <property type="protein sequence ID" value="KAL0394445.1"/>
    <property type="molecule type" value="Genomic_DNA"/>
</dbReference>